<dbReference type="AlphaFoldDB" id="A0A9P9DC97"/>
<dbReference type="EMBL" id="JAGMUU010000035">
    <property type="protein sequence ID" value="KAH7116608.1"/>
    <property type="molecule type" value="Genomic_DNA"/>
</dbReference>
<accession>A0A9P9DC97</accession>
<dbReference type="PANTHER" id="PTHR35910:SF1">
    <property type="entry name" value="2EXR DOMAIN-CONTAINING PROTEIN"/>
    <property type="match status" value="1"/>
</dbReference>
<protein>
    <submittedName>
        <fullName evidence="1">Uncharacterized protein</fullName>
    </submittedName>
</protein>
<evidence type="ECO:0000313" key="1">
    <source>
        <dbReference type="EMBL" id="KAH7116608.1"/>
    </source>
</evidence>
<comment type="caution">
    <text evidence="1">The sequence shown here is derived from an EMBL/GenBank/DDBJ whole genome shotgun (WGS) entry which is preliminary data.</text>
</comment>
<keyword evidence="2" id="KW-1185">Reference proteome</keyword>
<proteinExistence type="predicted"/>
<dbReference type="OrthoDB" id="3473305at2759"/>
<sequence length="206" mass="23958">MATASFHAFPRLPFDLRALIWGFAAGPPVQVSQEARRCAPYRKSFFTITNNGSEPRYVWVNFETDMIYVDDEKPERLAPHLAEIQRLRFTIPADRDQQMYSYFFYNSDRFMGDFTALQELHMVIEDSIVLWGTTFEACFYGCPRENVRFLDPQSGLLLNGLQLEMAYLWGSENGGLVRDVDDVDMEVTCIIEDRCYLKLDECKKIE</sequence>
<name>A0A9P9DC97_9HYPO</name>
<reference evidence="1" key="1">
    <citation type="journal article" date="2021" name="Nat. Commun.">
        <title>Genetic determinants of endophytism in the Arabidopsis root mycobiome.</title>
        <authorList>
            <person name="Mesny F."/>
            <person name="Miyauchi S."/>
            <person name="Thiergart T."/>
            <person name="Pickel B."/>
            <person name="Atanasova L."/>
            <person name="Karlsson M."/>
            <person name="Huettel B."/>
            <person name="Barry K.W."/>
            <person name="Haridas S."/>
            <person name="Chen C."/>
            <person name="Bauer D."/>
            <person name="Andreopoulos W."/>
            <person name="Pangilinan J."/>
            <person name="LaButti K."/>
            <person name="Riley R."/>
            <person name="Lipzen A."/>
            <person name="Clum A."/>
            <person name="Drula E."/>
            <person name="Henrissat B."/>
            <person name="Kohler A."/>
            <person name="Grigoriev I.V."/>
            <person name="Martin F.M."/>
            <person name="Hacquard S."/>
        </authorList>
    </citation>
    <scope>NUCLEOTIDE SEQUENCE</scope>
    <source>
        <strain evidence="1">MPI-CAGE-AT-0021</strain>
    </source>
</reference>
<dbReference type="PANTHER" id="PTHR35910">
    <property type="entry name" value="2EXR DOMAIN-CONTAINING PROTEIN"/>
    <property type="match status" value="1"/>
</dbReference>
<organism evidence="1 2">
    <name type="scientific">Dactylonectria estremocensis</name>
    <dbReference type="NCBI Taxonomy" id="1079267"/>
    <lineage>
        <taxon>Eukaryota</taxon>
        <taxon>Fungi</taxon>
        <taxon>Dikarya</taxon>
        <taxon>Ascomycota</taxon>
        <taxon>Pezizomycotina</taxon>
        <taxon>Sordariomycetes</taxon>
        <taxon>Hypocreomycetidae</taxon>
        <taxon>Hypocreales</taxon>
        <taxon>Nectriaceae</taxon>
        <taxon>Dactylonectria</taxon>
    </lineage>
</organism>
<gene>
    <name evidence="1" type="ORF">B0J13DRAFT_571301</name>
</gene>
<evidence type="ECO:0000313" key="2">
    <source>
        <dbReference type="Proteomes" id="UP000717696"/>
    </source>
</evidence>
<dbReference type="Proteomes" id="UP000717696">
    <property type="component" value="Unassembled WGS sequence"/>
</dbReference>